<comment type="caution">
    <text evidence="3">The sequence shown here is derived from an EMBL/GenBank/DDBJ whole genome shotgun (WGS) entry which is preliminary data.</text>
</comment>
<dbReference type="eggNOG" id="COG3440">
    <property type="taxonomic scope" value="Bacteria"/>
</dbReference>
<sequence length="151" mass="16501">MRSIRIRRGQQSFRRRLIRAYGGRCAVSGCELLDLLEAAHISPYKGAADHHLENGLLLRADLHTLFDLGHLAIEPITMTAKFSKAAALGGYAQLDGTRLTKPLPSAAALQLRWSIFVRNHMTPCGLEKMAKEPAAHSHGIHKDPGGPEGHP</sequence>
<dbReference type="Pfam" id="PF13391">
    <property type="entry name" value="HNH_2"/>
    <property type="match status" value="1"/>
</dbReference>
<reference evidence="3 4" key="1">
    <citation type="submission" date="2013-08" db="EMBL/GenBank/DDBJ databases">
        <title>Genomic analysis of Lysobacter defluvii.</title>
        <authorList>
            <person name="Wang Q."/>
            <person name="Wang G."/>
        </authorList>
    </citation>
    <scope>NUCLEOTIDE SEQUENCE [LARGE SCALE GENOMIC DNA]</scope>
    <source>
        <strain evidence="3 4">IMMIB APB-9</strain>
    </source>
</reference>
<proteinExistence type="predicted"/>
<accession>A0A0A0MB34</accession>
<protein>
    <recommendedName>
        <fullName evidence="2">HNH nuclease domain-containing protein</fullName>
    </recommendedName>
</protein>
<evidence type="ECO:0000259" key="2">
    <source>
        <dbReference type="Pfam" id="PF13391"/>
    </source>
</evidence>
<name>A0A0A0MB34_9GAMM</name>
<dbReference type="AlphaFoldDB" id="A0A0A0MB34"/>
<organism evidence="3 4">
    <name type="scientific">Lysobacter defluvii IMMIB APB-9 = DSM 18482</name>
    <dbReference type="NCBI Taxonomy" id="1385515"/>
    <lineage>
        <taxon>Bacteria</taxon>
        <taxon>Pseudomonadati</taxon>
        <taxon>Pseudomonadota</taxon>
        <taxon>Gammaproteobacteria</taxon>
        <taxon>Lysobacterales</taxon>
        <taxon>Lysobacteraceae</taxon>
        <taxon>Novilysobacter</taxon>
    </lineage>
</organism>
<feature type="region of interest" description="Disordered" evidence="1">
    <location>
        <begin position="130"/>
        <end position="151"/>
    </location>
</feature>
<dbReference type="EMBL" id="AVBH01000004">
    <property type="protein sequence ID" value="KGO99749.1"/>
    <property type="molecule type" value="Genomic_DNA"/>
</dbReference>
<evidence type="ECO:0000313" key="4">
    <source>
        <dbReference type="Proteomes" id="UP000030003"/>
    </source>
</evidence>
<keyword evidence="4" id="KW-1185">Reference proteome</keyword>
<evidence type="ECO:0000256" key="1">
    <source>
        <dbReference type="SAM" id="MobiDB-lite"/>
    </source>
</evidence>
<feature type="domain" description="HNH nuclease" evidence="2">
    <location>
        <begin position="25"/>
        <end position="74"/>
    </location>
</feature>
<gene>
    <name evidence="3" type="ORF">N791_00390</name>
</gene>
<evidence type="ECO:0000313" key="3">
    <source>
        <dbReference type="EMBL" id="KGO99749.1"/>
    </source>
</evidence>
<dbReference type="InterPro" id="IPR003615">
    <property type="entry name" value="HNH_nuc"/>
</dbReference>
<dbReference type="Proteomes" id="UP000030003">
    <property type="component" value="Unassembled WGS sequence"/>
</dbReference>